<name>A0AAV6QY41_SOLSE</name>
<evidence type="ECO:0000313" key="3">
    <source>
        <dbReference type="Proteomes" id="UP000693946"/>
    </source>
</evidence>
<proteinExistence type="predicted"/>
<protein>
    <recommendedName>
        <fullName evidence="4">Secreted protein</fullName>
    </recommendedName>
</protein>
<evidence type="ECO:0000313" key="2">
    <source>
        <dbReference type="EMBL" id="KAG7498052.1"/>
    </source>
</evidence>
<reference evidence="2 3" key="1">
    <citation type="journal article" date="2021" name="Sci. Rep.">
        <title>Chromosome anchoring in Senegalese sole (Solea senegalensis) reveals sex-associated markers and genome rearrangements in flatfish.</title>
        <authorList>
            <person name="Guerrero-Cozar I."/>
            <person name="Gomez-Garrido J."/>
            <person name="Berbel C."/>
            <person name="Martinez-Blanch J.F."/>
            <person name="Alioto T."/>
            <person name="Claros M.G."/>
            <person name="Gagnaire P.A."/>
            <person name="Manchado M."/>
        </authorList>
    </citation>
    <scope>NUCLEOTIDE SEQUENCE [LARGE SCALE GENOMIC DNA]</scope>
    <source>
        <strain evidence="2">Sse05_10M</strain>
    </source>
</reference>
<evidence type="ECO:0008006" key="4">
    <source>
        <dbReference type="Google" id="ProtNLM"/>
    </source>
</evidence>
<dbReference type="Proteomes" id="UP000693946">
    <property type="component" value="Linkage Group LG3"/>
</dbReference>
<comment type="caution">
    <text evidence="2">The sequence shown here is derived from an EMBL/GenBank/DDBJ whole genome shotgun (WGS) entry which is preliminary data.</text>
</comment>
<evidence type="ECO:0000256" key="1">
    <source>
        <dbReference type="SAM" id="SignalP"/>
    </source>
</evidence>
<feature type="chain" id="PRO_5043406224" description="Secreted protein" evidence="1">
    <location>
        <begin position="17"/>
        <end position="63"/>
    </location>
</feature>
<keyword evidence="3" id="KW-1185">Reference proteome</keyword>
<keyword evidence="1" id="KW-0732">Signal</keyword>
<gene>
    <name evidence="2" type="ORF">JOB18_048024</name>
</gene>
<dbReference type="AlphaFoldDB" id="A0AAV6QY41"/>
<sequence length="63" mass="6784">MFYFLLLALHLRGAAALFVSTASSPEACPQTCSSHSAMKRTKGHQLHDRMKAVAMAINHEAGA</sequence>
<dbReference type="EMBL" id="JAGKHQ010000015">
    <property type="protein sequence ID" value="KAG7498052.1"/>
    <property type="molecule type" value="Genomic_DNA"/>
</dbReference>
<accession>A0AAV6QY41</accession>
<organism evidence="2 3">
    <name type="scientific">Solea senegalensis</name>
    <name type="common">Senegalese sole</name>
    <dbReference type="NCBI Taxonomy" id="28829"/>
    <lineage>
        <taxon>Eukaryota</taxon>
        <taxon>Metazoa</taxon>
        <taxon>Chordata</taxon>
        <taxon>Craniata</taxon>
        <taxon>Vertebrata</taxon>
        <taxon>Euteleostomi</taxon>
        <taxon>Actinopterygii</taxon>
        <taxon>Neopterygii</taxon>
        <taxon>Teleostei</taxon>
        <taxon>Neoteleostei</taxon>
        <taxon>Acanthomorphata</taxon>
        <taxon>Carangaria</taxon>
        <taxon>Pleuronectiformes</taxon>
        <taxon>Pleuronectoidei</taxon>
        <taxon>Soleidae</taxon>
        <taxon>Solea</taxon>
    </lineage>
</organism>
<feature type="signal peptide" evidence="1">
    <location>
        <begin position="1"/>
        <end position="16"/>
    </location>
</feature>